<evidence type="ECO:0000256" key="4">
    <source>
        <dbReference type="ARBA" id="ARBA00022692"/>
    </source>
</evidence>
<accession>A0A1I4LPV9</accession>
<evidence type="ECO:0000256" key="3">
    <source>
        <dbReference type="ARBA" id="ARBA00022475"/>
    </source>
</evidence>
<evidence type="ECO:0000259" key="8">
    <source>
        <dbReference type="PROSITE" id="PS50928"/>
    </source>
</evidence>
<protein>
    <submittedName>
        <fullName evidence="9">NitT/TauT family transport system permease protein</fullName>
    </submittedName>
</protein>
<feature type="transmembrane region" description="Helical" evidence="7">
    <location>
        <begin position="167"/>
        <end position="185"/>
    </location>
</feature>
<dbReference type="Gene3D" id="1.10.3720.10">
    <property type="entry name" value="MetI-like"/>
    <property type="match status" value="1"/>
</dbReference>
<keyword evidence="5 7" id="KW-1133">Transmembrane helix</keyword>
<organism evidence="9 10">
    <name type="scientific">Pelosinus propionicus DSM 13327</name>
    <dbReference type="NCBI Taxonomy" id="1123291"/>
    <lineage>
        <taxon>Bacteria</taxon>
        <taxon>Bacillati</taxon>
        <taxon>Bacillota</taxon>
        <taxon>Negativicutes</taxon>
        <taxon>Selenomonadales</taxon>
        <taxon>Sporomusaceae</taxon>
        <taxon>Pelosinus</taxon>
    </lineage>
</organism>
<keyword evidence="2 7" id="KW-0813">Transport</keyword>
<feature type="domain" description="ABC transmembrane type-1" evidence="8">
    <location>
        <begin position="62"/>
        <end position="246"/>
    </location>
</feature>
<dbReference type="AlphaFoldDB" id="A0A1I4LPV9"/>
<feature type="transmembrane region" description="Helical" evidence="7">
    <location>
        <begin position="102"/>
        <end position="122"/>
    </location>
</feature>
<dbReference type="STRING" id="1123291.SAMN04490355_102624"/>
<comment type="subcellular location">
    <subcellularLocation>
        <location evidence="1 7">Cell membrane</location>
        <topology evidence="1 7">Multi-pass membrane protein</topology>
    </subcellularLocation>
</comment>
<sequence>MKKLANFFTGSLEKTIGLILFVGLWELAPQTGWVNSTYLSPPSTVVSALIVLLKSRALLKHLLISLQRALVGMAVAVSFGMVFGLFIGYFKKIEGYLDALFQSFRQMSAFALFPVFILLFGVGELSKTIIIFWASLWPILLNTINGVKNVDTLLIQSAKSMGASQKFIFLRVILPAAAPDIFTGIRLGASYCVMSLVAAEMIGATSGLGYLILYSQETFNIPDMYAGIVGLAIMGLGINYALKLIEKSFSSWKQGVAVGE</sequence>
<evidence type="ECO:0000313" key="10">
    <source>
        <dbReference type="Proteomes" id="UP000199520"/>
    </source>
</evidence>
<gene>
    <name evidence="9" type="ORF">SAMN04490355_102624</name>
</gene>
<feature type="transmembrane region" description="Helical" evidence="7">
    <location>
        <begin position="224"/>
        <end position="242"/>
    </location>
</feature>
<dbReference type="CDD" id="cd06261">
    <property type="entry name" value="TM_PBP2"/>
    <property type="match status" value="1"/>
</dbReference>
<keyword evidence="3" id="KW-1003">Cell membrane</keyword>
<dbReference type="PROSITE" id="PS50928">
    <property type="entry name" value="ABC_TM1"/>
    <property type="match status" value="1"/>
</dbReference>
<dbReference type="OrthoDB" id="9796361at2"/>
<dbReference type="InterPro" id="IPR000515">
    <property type="entry name" value="MetI-like"/>
</dbReference>
<evidence type="ECO:0000256" key="1">
    <source>
        <dbReference type="ARBA" id="ARBA00004651"/>
    </source>
</evidence>
<proteinExistence type="inferred from homology"/>
<evidence type="ECO:0000256" key="2">
    <source>
        <dbReference type="ARBA" id="ARBA00022448"/>
    </source>
</evidence>
<dbReference type="PANTHER" id="PTHR30151">
    <property type="entry name" value="ALKANE SULFONATE ABC TRANSPORTER-RELATED, MEMBRANE SUBUNIT"/>
    <property type="match status" value="1"/>
</dbReference>
<dbReference type="PANTHER" id="PTHR30151:SF0">
    <property type="entry name" value="ABC TRANSPORTER PERMEASE PROTEIN MJ0413-RELATED"/>
    <property type="match status" value="1"/>
</dbReference>
<dbReference type="Proteomes" id="UP000199520">
    <property type="component" value="Unassembled WGS sequence"/>
</dbReference>
<feature type="transmembrane region" description="Helical" evidence="7">
    <location>
        <begin position="7"/>
        <end position="25"/>
    </location>
</feature>
<dbReference type="InterPro" id="IPR035906">
    <property type="entry name" value="MetI-like_sf"/>
</dbReference>
<dbReference type="SUPFAM" id="SSF161098">
    <property type="entry name" value="MetI-like"/>
    <property type="match status" value="1"/>
</dbReference>
<evidence type="ECO:0000256" key="7">
    <source>
        <dbReference type="RuleBase" id="RU363032"/>
    </source>
</evidence>
<evidence type="ECO:0000256" key="6">
    <source>
        <dbReference type="ARBA" id="ARBA00023136"/>
    </source>
</evidence>
<dbReference type="Pfam" id="PF00528">
    <property type="entry name" value="BPD_transp_1"/>
    <property type="match status" value="1"/>
</dbReference>
<feature type="transmembrane region" description="Helical" evidence="7">
    <location>
        <begin position="192"/>
        <end position="212"/>
    </location>
</feature>
<keyword evidence="4 7" id="KW-0812">Transmembrane</keyword>
<dbReference type="EMBL" id="FOTS01000026">
    <property type="protein sequence ID" value="SFL93044.1"/>
    <property type="molecule type" value="Genomic_DNA"/>
</dbReference>
<keyword evidence="10" id="KW-1185">Reference proteome</keyword>
<comment type="similarity">
    <text evidence="7">Belongs to the binding-protein-dependent transport system permease family.</text>
</comment>
<feature type="transmembrane region" description="Helical" evidence="7">
    <location>
        <begin position="69"/>
        <end position="90"/>
    </location>
</feature>
<keyword evidence="6 7" id="KW-0472">Membrane</keyword>
<dbReference type="GO" id="GO:0005886">
    <property type="term" value="C:plasma membrane"/>
    <property type="evidence" value="ECO:0007669"/>
    <property type="project" value="UniProtKB-SubCell"/>
</dbReference>
<name>A0A1I4LPV9_9FIRM</name>
<evidence type="ECO:0000313" key="9">
    <source>
        <dbReference type="EMBL" id="SFL93044.1"/>
    </source>
</evidence>
<dbReference type="RefSeq" id="WP_090938616.1">
    <property type="nucleotide sequence ID" value="NZ_FOTS01000026.1"/>
</dbReference>
<dbReference type="GO" id="GO:0055085">
    <property type="term" value="P:transmembrane transport"/>
    <property type="evidence" value="ECO:0007669"/>
    <property type="project" value="InterPro"/>
</dbReference>
<reference evidence="10" key="1">
    <citation type="submission" date="2016-10" db="EMBL/GenBank/DDBJ databases">
        <authorList>
            <person name="Varghese N."/>
            <person name="Submissions S."/>
        </authorList>
    </citation>
    <scope>NUCLEOTIDE SEQUENCE [LARGE SCALE GENOMIC DNA]</scope>
    <source>
        <strain evidence="10">DSM 13327</strain>
    </source>
</reference>
<evidence type="ECO:0000256" key="5">
    <source>
        <dbReference type="ARBA" id="ARBA00022989"/>
    </source>
</evidence>